<dbReference type="OrthoDB" id="80045at2157"/>
<sequence>MFVATLAGVFKYADLPEKYGPFVQYKASIDDKTITDADDIAILDITGTESVYVLFLDLYKSLEDIDEELKVADAKLNHRSKQVLEGYYE</sequence>
<name>A0A2H4VD14_9EURY</name>
<protein>
    <recommendedName>
        <fullName evidence="3">DUF749 domain-containing protein</fullName>
    </recommendedName>
</protein>
<dbReference type="InterPro" id="IPR008032">
    <property type="entry name" value="DUF749"/>
</dbReference>
<dbReference type="EMBL" id="CP017766">
    <property type="protein sequence ID" value="AUB55984.1"/>
    <property type="molecule type" value="Genomic_DNA"/>
</dbReference>
<dbReference type="GeneID" id="35121569"/>
<dbReference type="Proteomes" id="UP000232806">
    <property type="component" value="Chromosome"/>
</dbReference>
<dbReference type="Gene3D" id="3.30.160.120">
    <property type="entry name" value="Hypothetical protein MTH1880"/>
    <property type="match status" value="1"/>
</dbReference>
<reference evidence="1 2" key="1">
    <citation type="submission" date="2016-10" db="EMBL/GenBank/DDBJ databases">
        <title>Comparative genomics between deep and shallow subseafloor isolates.</title>
        <authorList>
            <person name="Ishii S."/>
            <person name="Miller J.R."/>
            <person name="Sutton G."/>
            <person name="Suzuki S."/>
            <person name="Methe B."/>
            <person name="Inagaki F."/>
            <person name="Imachi H."/>
        </authorList>
    </citation>
    <scope>NUCLEOTIDE SEQUENCE [LARGE SCALE GENOMIC DNA]</scope>
    <source>
        <strain evidence="1 2">MO-MB1</strain>
    </source>
</reference>
<evidence type="ECO:0000313" key="2">
    <source>
        <dbReference type="Proteomes" id="UP000232806"/>
    </source>
</evidence>
<proteinExistence type="predicted"/>
<dbReference type="SUPFAM" id="SSF75412">
    <property type="entry name" value="Hypothetical protein MTH1880"/>
    <property type="match status" value="1"/>
</dbReference>
<accession>A0A2H4VD14</accession>
<gene>
    <name evidence="1" type="ORF">BK007_08190</name>
</gene>
<dbReference type="Pfam" id="PF05370">
    <property type="entry name" value="DUF749"/>
    <property type="match status" value="1"/>
</dbReference>
<dbReference type="InterPro" id="IPR035933">
    <property type="entry name" value="MTH1880"/>
</dbReference>
<dbReference type="RefSeq" id="WP_100905959.1">
    <property type="nucleotide sequence ID" value="NZ_CP017766.1"/>
</dbReference>
<evidence type="ECO:0000313" key="1">
    <source>
        <dbReference type="EMBL" id="AUB55984.1"/>
    </source>
</evidence>
<dbReference type="AlphaFoldDB" id="A0A2H4VD14"/>
<evidence type="ECO:0008006" key="3">
    <source>
        <dbReference type="Google" id="ProtNLM"/>
    </source>
</evidence>
<organism evidence="1 2">
    <name type="scientific">Methanobacterium subterraneum</name>
    <dbReference type="NCBI Taxonomy" id="59277"/>
    <lineage>
        <taxon>Archaea</taxon>
        <taxon>Methanobacteriati</taxon>
        <taxon>Methanobacteriota</taxon>
        <taxon>Methanomada group</taxon>
        <taxon>Methanobacteria</taxon>
        <taxon>Methanobacteriales</taxon>
        <taxon>Methanobacteriaceae</taxon>
        <taxon>Methanobacterium</taxon>
    </lineage>
</organism>